<name>A0AAE0TBX3_9BIVA</name>
<dbReference type="AlphaFoldDB" id="A0AAE0TBX3"/>
<gene>
    <name evidence="1" type="ORF">CHS0354_034644</name>
</gene>
<reference evidence="1" key="3">
    <citation type="submission" date="2023-05" db="EMBL/GenBank/DDBJ databases">
        <authorList>
            <person name="Smith C.H."/>
        </authorList>
    </citation>
    <scope>NUCLEOTIDE SEQUENCE</scope>
    <source>
        <strain evidence="1">CHS0354</strain>
        <tissue evidence="1">Mantle</tissue>
    </source>
</reference>
<reference evidence="1" key="2">
    <citation type="journal article" date="2021" name="Genome Biol. Evol.">
        <title>Developing a high-quality reference genome for a parasitic bivalve with doubly uniparental inheritance (Bivalvia: Unionida).</title>
        <authorList>
            <person name="Smith C.H."/>
        </authorList>
    </citation>
    <scope>NUCLEOTIDE SEQUENCE</scope>
    <source>
        <strain evidence="1">CHS0354</strain>
        <tissue evidence="1">Mantle</tissue>
    </source>
</reference>
<keyword evidence="2" id="KW-1185">Reference proteome</keyword>
<protein>
    <submittedName>
        <fullName evidence="1">Uncharacterized protein</fullName>
    </submittedName>
</protein>
<reference evidence="1" key="1">
    <citation type="journal article" date="2021" name="Genome Biol. Evol.">
        <title>A High-Quality Reference Genome for a Parasitic Bivalve with Doubly Uniparental Inheritance (Bivalvia: Unionida).</title>
        <authorList>
            <person name="Smith C.H."/>
        </authorList>
    </citation>
    <scope>NUCLEOTIDE SEQUENCE</scope>
    <source>
        <strain evidence="1">CHS0354</strain>
    </source>
</reference>
<evidence type="ECO:0000313" key="2">
    <source>
        <dbReference type="Proteomes" id="UP001195483"/>
    </source>
</evidence>
<proteinExistence type="predicted"/>
<dbReference type="EMBL" id="JAEAOA010002038">
    <property type="protein sequence ID" value="KAK3607595.1"/>
    <property type="molecule type" value="Genomic_DNA"/>
</dbReference>
<sequence>MEHALVSADMLVTGNLNMDTNTIGINTFKVTNKQYVDARLGKDNVGVILSLTSSNGKMTGFNATASYEFSSLRKLISPLLYSIILPMVSTSGSRSGSITMHSSQYHETTVLDKKMMINLWIIKPKPHTKSKTEAEKVINDLPKFDYAAYGKVAINYLSVE</sequence>
<organism evidence="1 2">
    <name type="scientific">Potamilus streckersoni</name>
    <dbReference type="NCBI Taxonomy" id="2493646"/>
    <lineage>
        <taxon>Eukaryota</taxon>
        <taxon>Metazoa</taxon>
        <taxon>Spiralia</taxon>
        <taxon>Lophotrochozoa</taxon>
        <taxon>Mollusca</taxon>
        <taxon>Bivalvia</taxon>
        <taxon>Autobranchia</taxon>
        <taxon>Heteroconchia</taxon>
        <taxon>Palaeoheterodonta</taxon>
        <taxon>Unionida</taxon>
        <taxon>Unionoidea</taxon>
        <taxon>Unionidae</taxon>
        <taxon>Ambleminae</taxon>
        <taxon>Lampsilini</taxon>
        <taxon>Potamilus</taxon>
    </lineage>
</organism>
<evidence type="ECO:0000313" key="1">
    <source>
        <dbReference type="EMBL" id="KAK3607595.1"/>
    </source>
</evidence>
<dbReference type="Proteomes" id="UP001195483">
    <property type="component" value="Unassembled WGS sequence"/>
</dbReference>
<comment type="caution">
    <text evidence="1">The sequence shown here is derived from an EMBL/GenBank/DDBJ whole genome shotgun (WGS) entry which is preliminary data.</text>
</comment>
<accession>A0AAE0TBX3</accession>